<dbReference type="Proteomes" id="UP000626109">
    <property type="component" value="Unassembled WGS sequence"/>
</dbReference>
<comment type="caution">
    <text evidence="2">The sequence shown here is derived from an EMBL/GenBank/DDBJ whole genome shotgun (WGS) entry which is preliminary data.</text>
</comment>
<evidence type="ECO:0000313" key="3">
    <source>
        <dbReference type="Proteomes" id="UP000626109"/>
    </source>
</evidence>
<evidence type="ECO:0000313" key="2">
    <source>
        <dbReference type="EMBL" id="CAE8724504.1"/>
    </source>
</evidence>
<feature type="compositionally biased region" description="Low complexity" evidence="1">
    <location>
        <begin position="398"/>
        <end position="412"/>
    </location>
</feature>
<proteinExistence type="predicted"/>
<name>A0A813LD11_POLGL</name>
<sequence>AAALTQRFARHQPQPPPAFFSQVAAHIEGAVREASATQHLAQTAWTAGFQAPSAAITGTAAVVFADAFARSRCHEATSALGLLCLSTSPTASLSAGDVLRFGRSCFLLSQAVGEPALQEPAVRAFLLMRTKQAVWQMEACDLAELSQLLASAGIYSSDLSDAIELQLRGNPWAFSPPDLQRLLPHFRTWGLGKTQKKAFQSLGSRFAEHAELLSPLQALEVIETFADVGSVHEVLLQHMYLALLLERSFVELPSTGIARLAASMSKVQHYHTGLLREIVAHLAEEPGLLADWGPEHLSGTLRSLGLAPVRVPSATQRMLGCRYAALLPELGSAGLKELFEVSGWHPDLLSTVVAKGSGGTLQSSLAALLASATPGWGPRACADAALALALAADMPLGGASTSGQSSASGAALRSRRRAEFRTEQPEEQLQVIMRAARNFRQGKVKQTAAHPELPMTNANHIWMPEEAPPQQLLPGGRCQAAWAAIAPPAGRHSRRP</sequence>
<dbReference type="AlphaFoldDB" id="A0A813LD11"/>
<feature type="region of interest" description="Disordered" evidence="1">
    <location>
        <begin position="398"/>
        <end position="425"/>
    </location>
</feature>
<protein>
    <submittedName>
        <fullName evidence="2">Uncharacterized protein</fullName>
    </submittedName>
</protein>
<organism evidence="2 3">
    <name type="scientific">Polarella glacialis</name>
    <name type="common">Dinoflagellate</name>
    <dbReference type="NCBI Taxonomy" id="89957"/>
    <lineage>
        <taxon>Eukaryota</taxon>
        <taxon>Sar</taxon>
        <taxon>Alveolata</taxon>
        <taxon>Dinophyceae</taxon>
        <taxon>Suessiales</taxon>
        <taxon>Suessiaceae</taxon>
        <taxon>Polarella</taxon>
    </lineage>
</organism>
<feature type="non-terminal residue" evidence="2">
    <location>
        <position position="1"/>
    </location>
</feature>
<dbReference type="EMBL" id="CAJNNW010034900">
    <property type="protein sequence ID" value="CAE8724504.1"/>
    <property type="molecule type" value="Genomic_DNA"/>
</dbReference>
<evidence type="ECO:0000256" key="1">
    <source>
        <dbReference type="SAM" id="MobiDB-lite"/>
    </source>
</evidence>
<gene>
    <name evidence="2" type="ORF">PGLA2088_LOCUS43734</name>
</gene>
<reference evidence="2" key="1">
    <citation type="submission" date="2021-02" db="EMBL/GenBank/DDBJ databases">
        <authorList>
            <person name="Dougan E. K."/>
            <person name="Rhodes N."/>
            <person name="Thang M."/>
            <person name="Chan C."/>
        </authorList>
    </citation>
    <scope>NUCLEOTIDE SEQUENCE</scope>
</reference>
<accession>A0A813LD11</accession>